<evidence type="ECO:0000256" key="4">
    <source>
        <dbReference type="SAM" id="SignalP"/>
    </source>
</evidence>
<keyword evidence="7" id="KW-1185">Reference proteome</keyword>
<sequence>MIQRRRSALPTWALLTALLGASGTAWPWPAEAHPAPALCTSSREPALAARLSRDIATALKGRAGTVSLAIHDPGRGLRCRLADTLAYDSASIAKVLIMQAVLGRAEELGRAPTRLEARRLKAMITRSDNKAATALWQGLSRARLNRVLREAGAQDTVLGRGNYWGLTRTTARDQLALLAAVSRRTEALSLMGQVVHSQAWGVTAGAPRTVKVHLKNGWLSRATHAWRVHSIGIVRPVAAPAPETGTGTGTNTATDPSRTTDPATGTSAETSAETSTATGTDTGAEDPAVDYRIALLSHDNPTMKYGVRTLESVALVVHRRLSGGAAARGYTPPEKITEIPDGSVPAGAPDPGAPGGPARPEPSGPATIGGAAPPSRTARARRRAPRRRRSRPSG</sequence>
<feature type="compositionally biased region" description="Low complexity" evidence="3">
    <location>
        <begin position="237"/>
        <end position="256"/>
    </location>
</feature>
<dbReference type="Pfam" id="PF13354">
    <property type="entry name" value="Beta-lactamase2"/>
    <property type="match status" value="1"/>
</dbReference>
<dbReference type="PANTHER" id="PTHR35333">
    <property type="entry name" value="BETA-LACTAMASE"/>
    <property type="match status" value="1"/>
</dbReference>
<feature type="compositionally biased region" description="Low complexity" evidence="3">
    <location>
        <begin position="263"/>
        <end position="282"/>
    </location>
</feature>
<feature type="chain" id="PRO_5031139353" description="Beta-lactamase" evidence="4">
    <location>
        <begin position="33"/>
        <end position="394"/>
    </location>
</feature>
<name>A0A7W7XA74_9ACTN</name>
<dbReference type="GO" id="GO:0030655">
    <property type="term" value="P:beta-lactam antibiotic catabolic process"/>
    <property type="evidence" value="ECO:0007669"/>
    <property type="project" value="InterPro"/>
</dbReference>
<accession>A0A7W7XA74</accession>
<feature type="region of interest" description="Disordered" evidence="3">
    <location>
        <begin position="324"/>
        <end position="394"/>
    </location>
</feature>
<feature type="domain" description="Beta-lactamase class A catalytic" evidence="5">
    <location>
        <begin position="120"/>
        <end position="235"/>
    </location>
</feature>
<dbReference type="PANTHER" id="PTHR35333:SF3">
    <property type="entry name" value="BETA-LACTAMASE-TYPE TRANSPEPTIDASE FOLD CONTAINING PROTEIN"/>
    <property type="match status" value="1"/>
</dbReference>
<organism evidence="6 7">
    <name type="scientific">Streptomyces nymphaeiformis</name>
    <dbReference type="NCBI Taxonomy" id="2663842"/>
    <lineage>
        <taxon>Bacteria</taxon>
        <taxon>Bacillati</taxon>
        <taxon>Actinomycetota</taxon>
        <taxon>Actinomycetes</taxon>
        <taxon>Kitasatosporales</taxon>
        <taxon>Streptomycetaceae</taxon>
        <taxon>Streptomyces</taxon>
    </lineage>
</organism>
<feature type="compositionally biased region" description="Low complexity" evidence="3">
    <location>
        <begin position="340"/>
        <end position="350"/>
    </location>
</feature>
<dbReference type="InterPro" id="IPR006311">
    <property type="entry name" value="TAT_signal"/>
</dbReference>
<gene>
    <name evidence="6" type="ORF">GGE06_001004</name>
</gene>
<reference evidence="6 7" key="1">
    <citation type="submission" date="2020-08" db="EMBL/GenBank/DDBJ databases">
        <title>Genomic Encyclopedia of Type Strains, Phase III (KMG-III): the genomes of soil and plant-associated and newly described type strains.</title>
        <authorList>
            <person name="Whitman W."/>
        </authorList>
    </citation>
    <scope>NUCLEOTIDE SEQUENCE [LARGE SCALE GENOMIC DNA]</scope>
    <source>
        <strain evidence="6 7">SFB5A</strain>
    </source>
</reference>
<feature type="signal peptide" evidence="4">
    <location>
        <begin position="1"/>
        <end position="32"/>
    </location>
</feature>
<evidence type="ECO:0000313" key="6">
    <source>
        <dbReference type="EMBL" id="MBB4980116.1"/>
    </source>
</evidence>
<dbReference type="SUPFAM" id="SSF56601">
    <property type="entry name" value="beta-lactamase/transpeptidase-like"/>
    <property type="match status" value="1"/>
</dbReference>
<evidence type="ECO:0000259" key="5">
    <source>
        <dbReference type="Pfam" id="PF13354"/>
    </source>
</evidence>
<evidence type="ECO:0000256" key="2">
    <source>
        <dbReference type="ARBA" id="ARBA00030171"/>
    </source>
</evidence>
<proteinExistence type="predicted"/>
<evidence type="ECO:0000256" key="1">
    <source>
        <dbReference type="ARBA" id="ARBA00018879"/>
    </source>
</evidence>
<dbReference type="InterPro" id="IPR045155">
    <property type="entry name" value="Beta-lactam_cat"/>
</dbReference>
<feature type="compositionally biased region" description="Basic residues" evidence="3">
    <location>
        <begin position="378"/>
        <end position="394"/>
    </location>
</feature>
<keyword evidence="4" id="KW-0732">Signal</keyword>
<evidence type="ECO:0000313" key="7">
    <source>
        <dbReference type="Proteomes" id="UP000582643"/>
    </source>
</evidence>
<dbReference type="Gene3D" id="3.40.710.10">
    <property type="entry name" value="DD-peptidase/beta-lactamase superfamily"/>
    <property type="match status" value="1"/>
</dbReference>
<dbReference type="GO" id="GO:0008800">
    <property type="term" value="F:beta-lactamase activity"/>
    <property type="evidence" value="ECO:0007669"/>
    <property type="project" value="InterPro"/>
</dbReference>
<comment type="caution">
    <text evidence="6">The sequence shown here is derived from an EMBL/GenBank/DDBJ whole genome shotgun (WGS) entry which is preliminary data.</text>
</comment>
<dbReference type="PROSITE" id="PS51318">
    <property type="entry name" value="TAT"/>
    <property type="match status" value="1"/>
</dbReference>
<evidence type="ECO:0000256" key="3">
    <source>
        <dbReference type="SAM" id="MobiDB-lite"/>
    </source>
</evidence>
<dbReference type="InterPro" id="IPR000871">
    <property type="entry name" value="Beta-lactam_class-A"/>
</dbReference>
<dbReference type="GO" id="GO:0046677">
    <property type="term" value="P:response to antibiotic"/>
    <property type="evidence" value="ECO:0007669"/>
    <property type="project" value="InterPro"/>
</dbReference>
<dbReference type="AlphaFoldDB" id="A0A7W7XA74"/>
<dbReference type="EMBL" id="JACHJY010000001">
    <property type="protein sequence ID" value="MBB4980116.1"/>
    <property type="molecule type" value="Genomic_DNA"/>
</dbReference>
<protein>
    <recommendedName>
        <fullName evidence="1">Beta-lactamase</fullName>
    </recommendedName>
    <alternativeName>
        <fullName evidence="2">Penicillinase</fullName>
    </alternativeName>
</protein>
<feature type="region of interest" description="Disordered" evidence="3">
    <location>
        <begin position="237"/>
        <end position="285"/>
    </location>
</feature>
<dbReference type="InterPro" id="IPR012338">
    <property type="entry name" value="Beta-lactam/transpept-like"/>
</dbReference>
<dbReference type="Proteomes" id="UP000582643">
    <property type="component" value="Unassembled WGS sequence"/>
</dbReference>
<feature type="compositionally biased region" description="Pro residues" evidence="3">
    <location>
        <begin position="351"/>
        <end position="363"/>
    </location>
</feature>